<gene>
    <name evidence="6" type="ORF">NVIE_024000</name>
</gene>
<evidence type="ECO:0000313" key="6">
    <source>
        <dbReference type="EMBL" id="AIC16661.1"/>
    </source>
</evidence>
<reference evidence="6 7" key="1">
    <citation type="journal article" date="2014" name="Int. J. Syst. Evol. Microbiol.">
        <title>Nitrososphaera viennensis gen. nov., sp. nov., an aerobic and mesophilic, ammonia-oxidizing archaeon from soil and a member of the archaeal phylum Thaumarchaeota.</title>
        <authorList>
            <person name="Stieglmeier M."/>
            <person name="Klingl A."/>
            <person name="Alves R.J."/>
            <person name="Rittmann S.K."/>
            <person name="Melcher M."/>
            <person name="Leisch N."/>
            <person name="Schleper C."/>
        </authorList>
    </citation>
    <scope>NUCLEOTIDE SEQUENCE [LARGE SCALE GENOMIC DNA]</scope>
    <source>
        <strain evidence="6">EN76</strain>
    </source>
</reference>
<evidence type="ECO:0000313" key="7">
    <source>
        <dbReference type="Proteomes" id="UP000027093"/>
    </source>
</evidence>
<dbReference type="PROSITE" id="PS51352">
    <property type="entry name" value="THIOREDOXIN_2"/>
    <property type="match status" value="1"/>
</dbReference>
<dbReference type="HOGENOM" id="CLU_090389_2_0_2"/>
<keyword evidence="4" id="KW-0676">Redox-active center</keyword>
<dbReference type="InterPro" id="IPR036249">
    <property type="entry name" value="Thioredoxin-like_sf"/>
</dbReference>
<dbReference type="PANTHER" id="PTHR45663">
    <property type="entry name" value="GEO12009P1"/>
    <property type="match status" value="1"/>
</dbReference>
<dbReference type="PRINTS" id="PR00421">
    <property type="entry name" value="THIOREDOXIN"/>
</dbReference>
<protein>
    <submittedName>
        <fullName evidence="6">Putative thioredoxin (Modular protein)</fullName>
    </submittedName>
</protein>
<keyword evidence="7" id="KW-1185">Reference proteome</keyword>
<proteinExistence type="predicted"/>
<dbReference type="InterPro" id="IPR017937">
    <property type="entry name" value="Thioredoxin_CS"/>
</dbReference>
<dbReference type="AlphaFoldDB" id="A0A060HT50"/>
<dbReference type="Gene3D" id="3.40.30.10">
    <property type="entry name" value="Glutaredoxin"/>
    <property type="match status" value="1"/>
</dbReference>
<evidence type="ECO:0000256" key="2">
    <source>
        <dbReference type="ARBA" id="ARBA00022982"/>
    </source>
</evidence>
<evidence type="ECO:0000256" key="3">
    <source>
        <dbReference type="ARBA" id="ARBA00023157"/>
    </source>
</evidence>
<dbReference type="InterPro" id="IPR013766">
    <property type="entry name" value="Thioredoxin_domain"/>
</dbReference>
<keyword evidence="1" id="KW-0813">Transport</keyword>
<dbReference type="InterPro" id="IPR005746">
    <property type="entry name" value="Thioredoxin"/>
</dbReference>
<dbReference type="Proteomes" id="UP000027093">
    <property type="component" value="Chromosome"/>
</dbReference>
<dbReference type="GO" id="GO:0015035">
    <property type="term" value="F:protein-disulfide reductase activity"/>
    <property type="evidence" value="ECO:0007669"/>
    <property type="project" value="InterPro"/>
</dbReference>
<dbReference type="NCBIfam" id="TIGR01068">
    <property type="entry name" value="thioredoxin"/>
    <property type="match status" value="1"/>
</dbReference>
<keyword evidence="2" id="KW-0249">Electron transport</keyword>
<dbReference type="Pfam" id="PF00085">
    <property type="entry name" value="Thioredoxin"/>
    <property type="match status" value="1"/>
</dbReference>
<dbReference type="PANTHER" id="PTHR45663:SF11">
    <property type="entry name" value="GEO12009P1"/>
    <property type="match status" value="1"/>
</dbReference>
<evidence type="ECO:0000259" key="5">
    <source>
        <dbReference type="PROSITE" id="PS51352"/>
    </source>
</evidence>
<feature type="domain" description="Thioredoxin" evidence="5">
    <location>
        <begin position="96"/>
        <end position="217"/>
    </location>
</feature>
<dbReference type="PROSITE" id="PS00194">
    <property type="entry name" value="THIOREDOXIN_1"/>
    <property type="match status" value="1"/>
</dbReference>
<name>A0A060HT50_9ARCH</name>
<evidence type="ECO:0000256" key="1">
    <source>
        <dbReference type="ARBA" id="ARBA00022448"/>
    </source>
</evidence>
<dbReference type="GO" id="GO:0005737">
    <property type="term" value="C:cytoplasm"/>
    <property type="evidence" value="ECO:0007669"/>
    <property type="project" value="TreeGrafter"/>
</dbReference>
<sequence length="228" mass="24168">MRYFSLLRLPSAASFAAASSFLSSSVSSICCCASSVSSSVAAVATIRCICHRPLPVPLNNNYFPPKGIIAQSGNEGGVSAAGDDDELEAIRQKKMAELQKVAAERQALSAITQPVHLTDSNFSSETARYPLLLVDFWAPWCGPCRMVAPVIDQLAKEYAGKVVFGKVNVDENPVISNTFGIASIPTMMVFKGGKVVDVMIGAMPKGQIEMKLKQHLGSSGSSSSSIYG</sequence>
<dbReference type="SUPFAM" id="SSF52833">
    <property type="entry name" value="Thioredoxin-like"/>
    <property type="match status" value="1"/>
</dbReference>
<dbReference type="STRING" id="926571.NVIE_024000"/>
<dbReference type="EMBL" id="CP007536">
    <property type="protein sequence ID" value="AIC16661.1"/>
    <property type="molecule type" value="Genomic_DNA"/>
</dbReference>
<dbReference type="FunFam" id="3.40.30.10:FF:000001">
    <property type="entry name" value="Thioredoxin"/>
    <property type="match status" value="1"/>
</dbReference>
<dbReference type="CDD" id="cd02947">
    <property type="entry name" value="TRX_family"/>
    <property type="match status" value="1"/>
</dbReference>
<evidence type="ECO:0000256" key="4">
    <source>
        <dbReference type="ARBA" id="ARBA00023284"/>
    </source>
</evidence>
<keyword evidence="3" id="KW-1015">Disulfide bond</keyword>
<organism evidence="6 7">
    <name type="scientific">Nitrososphaera viennensis EN76</name>
    <dbReference type="NCBI Taxonomy" id="926571"/>
    <lineage>
        <taxon>Archaea</taxon>
        <taxon>Nitrososphaerota</taxon>
        <taxon>Nitrososphaeria</taxon>
        <taxon>Nitrososphaerales</taxon>
        <taxon>Nitrososphaeraceae</taxon>
        <taxon>Nitrososphaera</taxon>
    </lineage>
</organism>
<accession>A0A060HT50</accession>
<dbReference type="KEGG" id="nvn:NVIE_024000"/>